<feature type="region of interest" description="Disordered" evidence="1">
    <location>
        <begin position="90"/>
        <end position="110"/>
    </location>
</feature>
<dbReference type="Proteomes" id="UP000281094">
    <property type="component" value="Unassembled WGS sequence"/>
</dbReference>
<feature type="compositionally biased region" description="Basic residues" evidence="1">
    <location>
        <begin position="100"/>
        <end position="110"/>
    </location>
</feature>
<keyword evidence="3" id="KW-1185">Reference proteome</keyword>
<sequence>MFKVAEPLRTLFLVPAVMTLRTPLLLAEAGRPLDERPESTTAFSEKIIAAQVGMWAGTMAYVIRAAWLPYDLMAGRSVESTLEAAQKQAARQAMAPANRQVRKNYRRLTR</sequence>
<name>A0A3L7JBI8_9HYPH</name>
<evidence type="ECO:0000256" key="1">
    <source>
        <dbReference type="SAM" id="MobiDB-lite"/>
    </source>
</evidence>
<accession>A0A3L7JBI8</accession>
<dbReference type="AlphaFoldDB" id="A0A3L7JBI8"/>
<proteinExistence type="predicted"/>
<reference evidence="2 3" key="1">
    <citation type="submission" date="2018-10" db="EMBL/GenBank/DDBJ databases">
        <title>Notoacmeibacter sp. M2BS9Y-3-1, whole genome shotgun sequence.</title>
        <authorList>
            <person name="Tuo L."/>
        </authorList>
    </citation>
    <scope>NUCLEOTIDE SEQUENCE [LARGE SCALE GENOMIC DNA]</scope>
    <source>
        <strain evidence="2 3">M2BS9Y-3-1</strain>
    </source>
</reference>
<comment type="caution">
    <text evidence="2">The sequence shown here is derived from an EMBL/GenBank/DDBJ whole genome shotgun (WGS) entry which is preliminary data.</text>
</comment>
<evidence type="ECO:0000313" key="3">
    <source>
        <dbReference type="Proteomes" id="UP000281094"/>
    </source>
</evidence>
<gene>
    <name evidence="2" type="ORF">D8780_07790</name>
</gene>
<dbReference type="EMBL" id="RCWN01000001">
    <property type="protein sequence ID" value="RLQ88118.1"/>
    <property type="molecule type" value="Genomic_DNA"/>
</dbReference>
<evidence type="ECO:0000313" key="2">
    <source>
        <dbReference type="EMBL" id="RLQ88118.1"/>
    </source>
</evidence>
<organism evidence="2 3">
    <name type="scientific">Notoacmeibacter ruber</name>
    <dbReference type="NCBI Taxonomy" id="2670375"/>
    <lineage>
        <taxon>Bacteria</taxon>
        <taxon>Pseudomonadati</taxon>
        <taxon>Pseudomonadota</taxon>
        <taxon>Alphaproteobacteria</taxon>
        <taxon>Hyphomicrobiales</taxon>
        <taxon>Notoacmeibacteraceae</taxon>
        <taxon>Notoacmeibacter</taxon>
    </lineage>
</organism>
<protein>
    <submittedName>
        <fullName evidence="2">Uncharacterized protein</fullName>
    </submittedName>
</protein>
<feature type="compositionally biased region" description="Low complexity" evidence="1">
    <location>
        <begin position="90"/>
        <end position="99"/>
    </location>
</feature>
<dbReference type="RefSeq" id="WP_121645083.1">
    <property type="nucleotide sequence ID" value="NZ_RCWN01000001.1"/>
</dbReference>